<accession>A0A5E7V804</accession>
<protein>
    <submittedName>
        <fullName evidence="1">Uncharacterized protein</fullName>
    </submittedName>
</protein>
<evidence type="ECO:0000313" key="2">
    <source>
        <dbReference type="Proteomes" id="UP000326452"/>
    </source>
</evidence>
<dbReference type="Proteomes" id="UP000326452">
    <property type="component" value="Unassembled WGS sequence"/>
</dbReference>
<evidence type="ECO:0000313" key="1">
    <source>
        <dbReference type="EMBL" id="VVQ19851.1"/>
    </source>
</evidence>
<dbReference type="AlphaFoldDB" id="A0A5E7V804"/>
<reference evidence="1 2" key="1">
    <citation type="submission" date="2019-09" db="EMBL/GenBank/DDBJ databases">
        <authorList>
            <person name="Chandra G."/>
            <person name="Truman W A."/>
        </authorList>
    </citation>
    <scope>NUCLEOTIDE SEQUENCE [LARGE SCALE GENOMIC DNA]</scope>
    <source>
        <strain evidence="1">PS941</strain>
    </source>
</reference>
<gene>
    <name evidence="1" type="ORF">PS941_04881</name>
</gene>
<dbReference type="EMBL" id="CABVJC010000010">
    <property type="protein sequence ID" value="VVQ19851.1"/>
    <property type="molecule type" value="Genomic_DNA"/>
</dbReference>
<organism evidence="1 2">
    <name type="scientific">Pseudomonas fluorescens</name>
    <dbReference type="NCBI Taxonomy" id="294"/>
    <lineage>
        <taxon>Bacteria</taxon>
        <taxon>Pseudomonadati</taxon>
        <taxon>Pseudomonadota</taxon>
        <taxon>Gammaproteobacteria</taxon>
        <taxon>Pseudomonadales</taxon>
        <taxon>Pseudomonadaceae</taxon>
        <taxon>Pseudomonas</taxon>
    </lineage>
</organism>
<sequence length="131" mass="14731">MRDFIDTSNNSIWSFDDDVVFEIEEGIYTFYTASGVKVVNVPTTLAPYTPPVITPEEAAVIEKKRLWRVRQQDALVALVATDTVALRCFKAGVPYPQDWNEYTWALRDIISVEGGDPAAQFPIEPDYPANT</sequence>
<dbReference type="RefSeq" id="WP_150694422.1">
    <property type="nucleotide sequence ID" value="NZ_CABVJC010000010.1"/>
</dbReference>
<name>A0A5E7V804_PSEFL</name>
<proteinExistence type="predicted"/>